<accession>A0A1I6G1I3</accession>
<dbReference type="Proteomes" id="UP000243250">
    <property type="component" value="Unassembled WGS sequence"/>
</dbReference>
<evidence type="ECO:0000313" key="2">
    <source>
        <dbReference type="Proteomes" id="UP000243250"/>
    </source>
</evidence>
<evidence type="ECO:0000313" key="1">
    <source>
        <dbReference type="EMBL" id="SFR36045.1"/>
    </source>
</evidence>
<sequence>MLRRRLLSSLAGLTSVAGLSALSGCSALAPGASTPRPTASFSLRWVPDESVYRVRFEEGETLTAANTGELHVASPGTDTLWAGGEDAVASFPLEPGATVRHAVSDRSVVRVVWVSPSGNDSATLAQWRPDSQRTATP</sequence>
<gene>
    <name evidence="1" type="ORF">SAMN04488124_0716</name>
</gene>
<keyword evidence="2" id="KW-1185">Reference proteome</keyword>
<name>A0A1I6G1I3_9EURY</name>
<protein>
    <submittedName>
        <fullName evidence="1">Uncharacterized protein</fullName>
    </submittedName>
</protein>
<proteinExistence type="predicted"/>
<dbReference type="EMBL" id="FOYS01000001">
    <property type="protein sequence ID" value="SFR36045.1"/>
    <property type="molecule type" value="Genomic_DNA"/>
</dbReference>
<dbReference type="RefSeq" id="WP_089876796.1">
    <property type="nucleotide sequence ID" value="NZ_FOYS01000001.1"/>
</dbReference>
<reference evidence="2" key="1">
    <citation type="submission" date="2016-10" db="EMBL/GenBank/DDBJ databases">
        <authorList>
            <person name="Varghese N."/>
            <person name="Submissions S."/>
        </authorList>
    </citation>
    <scope>NUCLEOTIDE SEQUENCE [LARGE SCALE GENOMIC DNA]</scope>
    <source>
        <strain evidence="2">CGMCC 1.8711</strain>
    </source>
</reference>
<dbReference type="STRING" id="555875.SAMN04488124_0716"/>
<organism evidence="1 2">
    <name type="scientific">Halogeometricum limi</name>
    <dbReference type="NCBI Taxonomy" id="555875"/>
    <lineage>
        <taxon>Archaea</taxon>
        <taxon>Methanobacteriati</taxon>
        <taxon>Methanobacteriota</taxon>
        <taxon>Stenosarchaea group</taxon>
        <taxon>Halobacteria</taxon>
        <taxon>Halobacteriales</taxon>
        <taxon>Haloferacaceae</taxon>
        <taxon>Halogeometricum</taxon>
    </lineage>
</organism>
<dbReference type="PROSITE" id="PS51257">
    <property type="entry name" value="PROKAR_LIPOPROTEIN"/>
    <property type="match status" value="1"/>
</dbReference>
<dbReference type="AlphaFoldDB" id="A0A1I6G1I3"/>